<evidence type="ECO:0000256" key="2">
    <source>
        <dbReference type="ARBA" id="ARBA00022676"/>
    </source>
</evidence>
<dbReference type="InterPro" id="IPR005150">
    <property type="entry name" value="Cellulose_synth"/>
</dbReference>
<dbReference type="Gene3D" id="3.80.10.10">
    <property type="entry name" value="Ribonuclease Inhibitor"/>
    <property type="match status" value="2"/>
</dbReference>
<evidence type="ECO:0000256" key="1">
    <source>
        <dbReference type="ARBA" id="ARBA00004127"/>
    </source>
</evidence>
<proteinExistence type="predicted"/>
<dbReference type="GO" id="GO:0071555">
    <property type="term" value="P:cell wall organization"/>
    <property type="evidence" value="ECO:0007669"/>
    <property type="project" value="UniProtKB-KW"/>
</dbReference>
<keyword evidence="4" id="KW-0812">Transmembrane</keyword>
<feature type="domain" description="Disease resistance N-terminal" evidence="15">
    <location>
        <begin position="569"/>
        <end position="660"/>
    </location>
</feature>
<dbReference type="InterPro" id="IPR027417">
    <property type="entry name" value="P-loop_NTPase"/>
</dbReference>
<dbReference type="Gene3D" id="3.90.550.10">
    <property type="entry name" value="Spore Coat Polysaccharide Biosynthesis Protein SpsA, Chain A"/>
    <property type="match status" value="1"/>
</dbReference>
<evidence type="ECO:0000256" key="13">
    <source>
        <dbReference type="PIRSR" id="PIRSR605150-3"/>
    </source>
</evidence>
<dbReference type="Gramene" id="evm.model.08.78">
    <property type="protein sequence ID" value="cds.evm.model.08.78"/>
    <property type="gene ID" value="evm.TU.08.78"/>
</dbReference>
<dbReference type="Pfam" id="PF23559">
    <property type="entry name" value="WHD_DRP"/>
    <property type="match status" value="1"/>
</dbReference>
<evidence type="ECO:0000256" key="4">
    <source>
        <dbReference type="ARBA" id="ARBA00022692"/>
    </source>
</evidence>
<evidence type="ECO:0000313" key="18">
    <source>
        <dbReference type="EnsemblPlants" id="cds.evm.model.08.78"/>
    </source>
</evidence>
<feature type="binding site" evidence="12">
    <location>
        <position position="31"/>
    </location>
    <ligand>
        <name>UDP-alpha-D-glucose</name>
        <dbReference type="ChEBI" id="CHEBI:58885"/>
    </ligand>
</feature>
<dbReference type="GO" id="GO:0016760">
    <property type="term" value="F:cellulose synthase (UDP-forming) activity"/>
    <property type="evidence" value="ECO:0007669"/>
    <property type="project" value="InterPro"/>
</dbReference>
<dbReference type="SUPFAM" id="SSF52058">
    <property type="entry name" value="L domain-like"/>
    <property type="match status" value="2"/>
</dbReference>
<feature type="domain" description="NB-ARC" evidence="14">
    <location>
        <begin position="736"/>
        <end position="907"/>
    </location>
</feature>
<dbReference type="Pfam" id="PF25019">
    <property type="entry name" value="LRR_R13L1-DRL21"/>
    <property type="match status" value="1"/>
</dbReference>
<dbReference type="SUPFAM" id="SSF52540">
    <property type="entry name" value="P-loop containing nucleoside triphosphate hydrolases"/>
    <property type="match status" value="1"/>
</dbReference>
<dbReference type="GO" id="GO:0051707">
    <property type="term" value="P:response to other organism"/>
    <property type="evidence" value="ECO:0007669"/>
    <property type="project" value="UniProtKB-ARBA"/>
</dbReference>
<dbReference type="Gene3D" id="3.40.50.300">
    <property type="entry name" value="P-loop containing nucleotide triphosphate hydrolases"/>
    <property type="match status" value="1"/>
</dbReference>
<keyword evidence="10" id="KW-0961">Cell wall biogenesis/degradation</keyword>
<dbReference type="Pfam" id="PF00931">
    <property type="entry name" value="NB-ARC"/>
    <property type="match status" value="1"/>
</dbReference>
<dbReference type="GO" id="GO:0030244">
    <property type="term" value="P:cellulose biosynthetic process"/>
    <property type="evidence" value="ECO:0007669"/>
    <property type="project" value="InterPro"/>
</dbReference>
<dbReference type="InterPro" id="IPR041118">
    <property type="entry name" value="Rx_N"/>
</dbReference>
<dbReference type="Pfam" id="PF18052">
    <property type="entry name" value="Rx_N"/>
    <property type="match status" value="1"/>
</dbReference>
<evidence type="ECO:0000313" key="19">
    <source>
        <dbReference type="Proteomes" id="UP000596661"/>
    </source>
</evidence>
<dbReference type="PANTHER" id="PTHR13301">
    <property type="entry name" value="X-BOX TRANSCRIPTION FACTOR-RELATED"/>
    <property type="match status" value="1"/>
</dbReference>
<dbReference type="GO" id="GO:0016020">
    <property type="term" value="C:membrane"/>
    <property type="evidence" value="ECO:0007669"/>
    <property type="project" value="InterPro"/>
</dbReference>
<dbReference type="Gene3D" id="1.10.8.430">
    <property type="entry name" value="Helical domain of apoptotic protease-activating factors"/>
    <property type="match status" value="1"/>
</dbReference>
<keyword evidence="2" id="KW-0328">Glycosyltransferase</keyword>
<keyword evidence="6" id="KW-0547">Nucleotide-binding</keyword>
<accession>A0A803QCC3</accession>
<evidence type="ECO:0008006" key="20">
    <source>
        <dbReference type="Google" id="ProtNLM"/>
    </source>
</evidence>
<dbReference type="InterPro" id="IPR036388">
    <property type="entry name" value="WH-like_DNA-bd_sf"/>
</dbReference>
<feature type="active site" evidence="11">
    <location>
        <position position="31"/>
    </location>
</feature>
<dbReference type="Gene3D" id="1.10.10.10">
    <property type="entry name" value="Winged helix-like DNA-binding domain superfamily/Winged helix DNA-binding domain"/>
    <property type="match status" value="1"/>
</dbReference>
<keyword evidence="19" id="KW-1185">Reference proteome</keyword>
<protein>
    <recommendedName>
        <fullName evidence="20">Disease resistance RPP13-like protein 1</fullName>
    </recommendedName>
</protein>
<dbReference type="PRINTS" id="PR00364">
    <property type="entry name" value="DISEASERSIST"/>
</dbReference>
<keyword evidence="3" id="KW-0808">Transferase</keyword>
<evidence type="ECO:0000259" key="15">
    <source>
        <dbReference type="Pfam" id="PF18052"/>
    </source>
</evidence>
<feature type="binding site" evidence="12">
    <location>
        <position position="2"/>
    </location>
    <ligand>
        <name>UDP-alpha-D-glucose</name>
        <dbReference type="ChEBI" id="CHEBI:58885"/>
    </ligand>
</feature>
<dbReference type="OMA" id="RSACHIN"/>
<dbReference type="InterPro" id="IPR032675">
    <property type="entry name" value="LRR_dom_sf"/>
</dbReference>
<dbReference type="EnsemblPlants" id="evm.model.08.78">
    <property type="protein sequence ID" value="cds.evm.model.08.78"/>
    <property type="gene ID" value="evm.TU.08.78"/>
</dbReference>
<keyword evidence="5" id="KW-0677">Repeat</keyword>
<organism evidence="18 19">
    <name type="scientific">Cannabis sativa</name>
    <name type="common">Hemp</name>
    <name type="synonym">Marijuana</name>
    <dbReference type="NCBI Taxonomy" id="3483"/>
    <lineage>
        <taxon>Eukaryota</taxon>
        <taxon>Viridiplantae</taxon>
        <taxon>Streptophyta</taxon>
        <taxon>Embryophyta</taxon>
        <taxon>Tracheophyta</taxon>
        <taxon>Spermatophyta</taxon>
        <taxon>Magnoliopsida</taxon>
        <taxon>eudicotyledons</taxon>
        <taxon>Gunneridae</taxon>
        <taxon>Pentapetalae</taxon>
        <taxon>rosids</taxon>
        <taxon>fabids</taxon>
        <taxon>Rosales</taxon>
        <taxon>Cannabaceae</taxon>
        <taxon>Cannabis</taxon>
    </lineage>
</organism>
<dbReference type="Pfam" id="PF03552">
    <property type="entry name" value="Cellulose_synt"/>
    <property type="match status" value="2"/>
</dbReference>
<feature type="binding site" evidence="13">
    <location>
        <position position="175"/>
    </location>
    <ligand>
        <name>Mn(2+)</name>
        <dbReference type="ChEBI" id="CHEBI:29035"/>
    </ligand>
</feature>
<evidence type="ECO:0000259" key="16">
    <source>
        <dbReference type="Pfam" id="PF23559"/>
    </source>
</evidence>
<dbReference type="InterPro" id="IPR042197">
    <property type="entry name" value="Apaf_helical"/>
</dbReference>
<comment type="subcellular location">
    <subcellularLocation>
        <location evidence="1">Endomembrane system</location>
        <topology evidence="1">Multi-pass membrane protein</topology>
    </subcellularLocation>
</comment>
<dbReference type="InterPro" id="IPR029044">
    <property type="entry name" value="Nucleotide-diphossugar_trans"/>
</dbReference>
<dbReference type="EMBL" id="UZAU01000678">
    <property type="status" value="NOT_ANNOTATED_CDS"/>
    <property type="molecule type" value="Genomic_DNA"/>
</dbReference>
<keyword evidence="7" id="KW-0611">Plant defense</keyword>
<evidence type="ECO:0000256" key="5">
    <source>
        <dbReference type="ARBA" id="ARBA00022737"/>
    </source>
</evidence>
<evidence type="ECO:0000256" key="7">
    <source>
        <dbReference type="ARBA" id="ARBA00022821"/>
    </source>
</evidence>
<dbReference type="GO" id="GO:0043531">
    <property type="term" value="F:ADP binding"/>
    <property type="evidence" value="ECO:0007669"/>
    <property type="project" value="InterPro"/>
</dbReference>
<keyword evidence="8" id="KW-1133">Transmembrane helix</keyword>
<dbReference type="SUPFAM" id="SSF53448">
    <property type="entry name" value="Nucleotide-diphospho-sugar transferases"/>
    <property type="match status" value="1"/>
</dbReference>
<evidence type="ECO:0000256" key="8">
    <source>
        <dbReference type="ARBA" id="ARBA00022989"/>
    </source>
</evidence>
<evidence type="ECO:0000256" key="6">
    <source>
        <dbReference type="ARBA" id="ARBA00022741"/>
    </source>
</evidence>
<evidence type="ECO:0000256" key="11">
    <source>
        <dbReference type="PIRSR" id="PIRSR605150-1"/>
    </source>
</evidence>
<dbReference type="FunFam" id="1.10.10.10:FF:000322">
    <property type="entry name" value="Probable disease resistance protein At1g63360"/>
    <property type="match status" value="1"/>
</dbReference>
<feature type="domain" description="R13L1/DRL21-like LRR repeat region" evidence="17">
    <location>
        <begin position="1257"/>
        <end position="1380"/>
    </location>
</feature>
<feature type="domain" description="Disease resistance protein winged helix" evidence="16">
    <location>
        <begin position="995"/>
        <end position="1065"/>
    </location>
</feature>
<reference evidence="18" key="1">
    <citation type="submission" date="2018-11" db="EMBL/GenBank/DDBJ databases">
        <authorList>
            <person name="Grassa J C."/>
        </authorList>
    </citation>
    <scope>NUCLEOTIDE SEQUENCE [LARGE SCALE GENOMIC DNA]</scope>
</reference>
<evidence type="ECO:0000256" key="12">
    <source>
        <dbReference type="PIRSR" id="PIRSR605150-2"/>
    </source>
</evidence>
<feature type="binding site" evidence="13">
    <location>
        <position position="199"/>
    </location>
    <ligand>
        <name>Mn(2+)</name>
        <dbReference type="ChEBI" id="CHEBI:29035"/>
    </ligand>
</feature>
<dbReference type="InterPro" id="IPR002182">
    <property type="entry name" value="NB-ARC"/>
</dbReference>
<dbReference type="GO" id="GO:0006952">
    <property type="term" value="P:defense response"/>
    <property type="evidence" value="ECO:0007669"/>
    <property type="project" value="UniProtKB-KW"/>
</dbReference>
<dbReference type="Proteomes" id="UP000596661">
    <property type="component" value="Chromosome 8"/>
</dbReference>
<sequence>MEPPTLVMNTILSAMSYDYPSQKLSVYLSDDGASEFTFYALMETSNFSKFWIPFTKKFNIEPRAPHVYFSQFSSSSNDDDTEFSKEFLAIKKLYEEMKKRIESCIELGKISEETRKLHKGFGEWNFNIKKHDHHSIVQILIDGRDPSSVDNDGNQLPTLVYMSREKRPQWHHNFKAGALNALLRVSSEITNAPLILSLDCDMYSNNADTIREILCFFMDETRGDELAFVQFPQNYDNLTKNDMYAHSPPAINDVELAGVGGFGAALYCGTGCFHRRESICGRKYFKGGKFDWDVQREKNAHKTIEDMEQSAKIVASCSYEKGTEWGKEIGLIYGCPVEDIVTGLAIQCRGWKSIYYNPKRYAFVGVAPTTLEFALVQYKRWCEGLSQIFLSKYCPFIYGHGKIKLGAQMGYCIYLLWAPLSLPTICYTVVPSLCLLNGVPLFPEVSSPWFLPFAYCFIAKSVYSLSEALIHGSTLKAWWNIQKMWLFRRTSAFFIALVDIIKRKLGLSETTFVLTDKVVTEDILNSWLGQKARVRFRFQGYRTDDYAVSFQFFQEEKSMEAAAIGGALLSSFLDVLFNRMASKEVVNFFRGKKLVSKLIKKLKTSLLSAAVLLNDAEEKQLTDSNVKKWLDELKQLLYDADHVMDKIKSEALRVQLEKGETGSSKASKLLSIFPNVFRQFENNVRFELEEILGSLNNLIQQTEFLGLKEVDQKRPSYRLYSPLVEENSVFGRNEEKEAIVKLLLCDDVGDTRYRISVIPIVGMGGVGKTTLAQLVYKERCVQKHFDLKAWVTVSEEFDIFKILKTILESVTLRKCEIRDVHQLQHELSKALTGKKFLFVHDDVWNENYELWDMLKSSFESGAYGSKIIVTTRSKVVALKMGNTPMYDLQTMSDDDCWQLFSRHAFNNLGSNVQMELVDIGKQIVRKCKGLPLAVKSISGLLRSVSNVEEWRTILQSNVWELQFQENQNNNILPALWLSYHFLPRHLKRCFAYFSLFPKDYAFYKSERKTIFLLWMAEGILQPQEGKRMEDVGEEYLNALISRSFFQHSTRDESTLFMHDITHDLAIRVSGEFCFIDHTFEEFNSLTSKTRHLSYMKGFDDLVKLEGSFKAKCLRTFLSLPLSHKNLYSKPRLTQKGAYEWLLNGKGCLRALSLSQSSILELPDSIGNLKHLRYLDLSETKITKLPCSVCSLYNLQTLLLSSCKELTQLPTNTSKLINLRHLMIRDTPLKEMPPQMNNLTNLQGLSDFVLSKNDGSRIKELGALQHLHGSLCIVGLENVRDAMDAKEANLGNKKHLSELILIWDGETDDSIKDREVLDALQPHVNLKKLTIKGYRGTNLPKWVAHPSYCNLAKISLKILTNCCLLPSFSQLVSLRELQIYRFDRFLSIDDKPSSITSLTNPFQCLVTLEVSRMSKWGWSFVDECSVFPCLKKFSLNSCRKLSVGLPPCYLPSLEEITIRKCHDMVQVFPSYPHIDVAYPSLDTLQLSSCSRLKSFSKMGLPSSLKSLDFRDCSALFAKRFDWNLQDASSLVNFTLYGSPFGGNYHDEVDIDSFPEEGLLPSTLRYLNISCFENLKALNNEGFQHLTSFQGLTLQECSQLQCLPNEGLPQTLTSLEIYKCPLLTPRCQRRIGEDWSKIQHVSLIRIDRKEV</sequence>
<reference evidence="18" key="2">
    <citation type="submission" date="2021-03" db="UniProtKB">
        <authorList>
            <consortium name="EnsemblPlants"/>
        </authorList>
    </citation>
    <scope>IDENTIFICATION</scope>
</reference>
<evidence type="ECO:0000259" key="14">
    <source>
        <dbReference type="Pfam" id="PF00931"/>
    </source>
</evidence>
<evidence type="ECO:0000256" key="10">
    <source>
        <dbReference type="ARBA" id="ARBA00023316"/>
    </source>
</evidence>
<dbReference type="GO" id="GO:0012505">
    <property type="term" value="C:endomembrane system"/>
    <property type="evidence" value="ECO:0007669"/>
    <property type="project" value="UniProtKB-SubCell"/>
</dbReference>
<keyword evidence="9" id="KW-0472">Membrane</keyword>
<evidence type="ECO:0000256" key="9">
    <source>
        <dbReference type="ARBA" id="ARBA00023136"/>
    </source>
</evidence>
<evidence type="ECO:0000256" key="3">
    <source>
        <dbReference type="ARBA" id="ARBA00022679"/>
    </source>
</evidence>
<feature type="active site" evidence="11">
    <location>
        <position position="339"/>
    </location>
</feature>
<dbReference type="Gene3D" id="1.20.5.4130">
    <property type="match status" value="1"/>
</dbReference>
<name>A0A803QCC3_CANSA</name>
<dbReference type="InterPro" id="IPR056789">
    <property type="entry name" value="LRR_R13L1-DRL21"/>
</dbReference>
<dbReference type="FunFam" id="3.40.50.300:FF:001091">
    <property type="entry name" value="Probable disease resistance protein At1g61300"/>
    <property type="match status" value="1"/>
</dbReference>
<dbReference type="InterPro" id="IPR058922">
    <property type="entry name" value="WHD_DRP"/>
</dbReference>
<evidence type="ECO:0000259" key="17">
    <source>
        <dbReference type="Pfam" id="PF25019"/>
    </source>
</evidence>